<evidence type="ECO:0000259" key="1">
    <source>
        <dbReference type="Pfam" id="PF24924"/>
    </source>
</evidence>
<dbReference type="PANTHER" id="PTHR46033:SF16">
    <property type="entry name" value="AMINOTRANSFERASE-LIKE PLANT MOBILE DOMAIN-CONTAINING PROTEIN"/>
    <property type="match status" value="1"/>
</dbReference>
<dbReference type="InterPro" id="IPR056647">
    <property type="entry name" value="DUF7745"/>
</dbReference>
<gene>
    <name evidence="3" type="primary">LOC140008778</name>
</gene>
<evidence type="ECO:0000313" key="2">
    <source>
        <dbReference type="Proteomes" id="UP001652660"/>
    </source>
</evidence>
<reference evidence="3" key="1">
    <citation type="submission" date="2025-08" db="UniProtKB">
        <authorList>
            <consortium name="RefSeq"/>
        </authorList>
    </citation>
    <scope>IDENTIFICATION</scope>
    <source>
        <tissue evidence="3">Leaves</tissue>
    </source>
</reference>
<dbReference type="PANTHER" id="PTHR46033">
    <property type="entry name" value="PROTEIN MAIN-LIKE 2"/>
    <property type="match status" value="1"/>
</dbReference>
<feature type="domain" description="DUF7745" evidence="1">
    <location>
        <begin position="32"/>
        <end position="386"/>
    </location>
</feature>
<dbReference type="InterPro" id="IPR044824">
    <property type="entry name" value="MAIN-like"/>
</dbReference>
<accession>A0ABM4UR39</accession>
<proteinExistence type="predicted"/>
<evidence type="ECO:0000313" key="3">
    <source>
        <dbReference type="RefSeq" id="XP_071909751.1"/>
    </source>
</evidence>
<protein>
    <recommendedName>
        <fullName evidence="1">DUF7745 domain-containing protein</fullName>
    </recommendedName>
</protein>
<dbReference type="Proteomes" id="UP001652660">
    <property type="component" value="Chromosome 6c"/>
</dbReference>
<dbReference type="GeneID" id="140008778"/>
<dbReference type="Pfam" id="PF24924">
    <property type="entry name" value="DUF7745"/>
    <property type="match status" value="1"/>
</dbReference>
<name>A0ABM4UR39_COFAR</name>
<organism evidence="2 3">
    <name type="scientific">Coffea arabica</name>
    <name type="common">Arabian coffee</name>
    <dbReference type="NCBI Taxonomy" id="13443"/>
    <lineage>
        <taxon>Eukaryota</taxon>
        <taxon>Viridiplantae</taxon>
        <taxon>Streptophyta</taxon>
        <taxon>Embryophyta</taxon>
        <taxon>Tracheophyta</taxon>
        <taxon>Spermatophyta</taxon>
        <taxon>Magnoliopsida</taxon>
        <taxon>eudicotyledons</taxon>
        <taxon>Gunneridae</taxon>
        <taxon>Pentapetalae</taxon>
        <taxon>asterids</taxon>
        <taxon>lamiids</taxon>
        <taxon>Gentianales</taxon>
        <taxon>Rubiaceae</taxon>
        <taxon>Ixoroideae</taxon>
        <taxon>Gardenieae complex</taxon>
        <taxon>Bertiereae - Coffeeae clade</taxon>
        <taxon>Coffeeae</taxon>
        <taxon>Coffea</taxon>
    </lineage>
</organism>
<sequence>MAPCRMFNQIPRELVDWKNNMAHEVNRLFPYIGHLPSLLNITPNVAIVQALLEFWDPDSSVFRFGECELTLTLEEIEGLLQVPGKGHPMVYPMNGTREQFCKFLGLKQFSMSQHPDVRSCPLEFLYKRFREKESYDHHHEDFFVSREQWEEKRVLAFGITLINLLLFPKKHGKVMFSTVNMVQSVFLGIRGKTPTLVPVIIADIFAAVTECRKKRGFFYASNLVLQIWAMEHLSKRTLNPLGSCLPTANWVESHRERVRKYYRIESPSLFIQEFNALTSDKIQWVLDWTKVRDPAFRTTQLDFIPLASTGGLIVYVPQRVMRQFGYPQRVPTIQRMGSIELNTVTECQTMVLEAWGNLCSLDNLHLDQVNKVEPKVVLEYNEWIKSIMEQGRERASLVSLSLEE</sequence>
<dbReference type="RefSeq" id="XP_071909751.1">
    <property type="nucleotide sequence ID" value="XM_072053650.1"/>
</dbReference>
<keyword evidence="2" id="KW-1185">Reference proteome</keyword>